<gene>
    <name evidence="10" type="ORF">KL86CLO1_12805</name>
</gene>
<organism evidence="10">
    <name type="scientific">uncultured Eubacteriales bacterium</name>
    <dbReference type="NCBI Taxonomy" id="172733"/>
    <lineage>
        <taxon>Bacteria</taxon>
        <taxon>Bacillati</taxon>
        <taxon>Bacillota</taxon>
        <taxon>Clostridia</taxon>
        <taxon>Eubacteriales</taxon>
        <taxon>environmental samples</taxon>
    </lineage>
</organism>
<evidence type="ECO:0000256" key="5">
    <source>
        <dbReference type="ARBA" id="ARBA00022741"/>
    </source>
</evidence>
<keyword evidence="4" id="KW-0677">Repeat</keyword>
<evidence type="ECO:0000256" key="6">
    <source>
        <dbReference type="ARBA" id="ARBA00022840"/>
    </source>
</evidence>
<evidence type="ECO:0000256" key="1">
    <source>
        <dbReference type="ARBA" id="ARBA00022448"/>
    </source>
</evidence>
<dbReference type="SUPFAM" id="SSF52540">
    <property type="entry name" value="P-loop containing nucleoside triphosphate hydrolases"/>
    <property type="match status" value="2"/>
</dbReference>
<keyword evidence="3" id="KW-0762">Sugar transport</keyword>
<dbReference type="InterPro" id="IPR003439">
    <property type="entry name" value="ABC_transporter-like_ATP-bd"/>
</dbReference>
<evidence type="ECO:0000256" key="3">
    <source>
        <dbReference type="ARBA" id="ARBA00022597"/>
    </source>
</evidence>
<dbReference type="SMART" id="SM00382">
    <property type="entry name" value="AAA"/>
    <property type="match status" value="2"/>
</dbReference>
<dbReference type="PANTHER" id="PTHR43790">
    <property type="entry name" value="CARBOHYDRATE TRANSPORT ATP-BINDING PROTEIN MG119-RELATED"/>
    <property type="match status" value="1"/>
</dbReference>
<keyword evidence="5" id="KW-0547">Nucleotide-binding</keyword>
<dbReference type="GO" id="GO:0005524">
    <property type="term" value="F:ATP binding"/>
    <property type="evidence" value="ECO:0007669"/>
    <property type="project" value="UniProtKB-KW"/>
</dbReference>
<evidence type="ECO:0000256" key="7">
    <source>
        <dbReference type="ARBA" id="ARBA00022967"/>
    </source>
</evidence>
<evidence type="ECO:0000256" key="2">
    <source>
        <dbReference type="ARBA" id="ARBA00022475"/>
    </source>
</evidence>
<dbReference type="EMBL" id="FLUN01000001">
    <property type="protein sequence ID" value="SBW10001.1"/>
    <property type="molecule type" value="Genomic_DNA"/>
</dbReference>
<dbReference type="InterPro" id="IPR003593">
    <property type="entry name" value="AAA+_ATPase"/>
</dbReference>
<dbReference type="CDD" id="cd03216">
    <property type="entry name" value="ABC_Carb_Monos_I"/>
    <property type="match status" value="1"/>
</dbReference>
<dbReference type="InterPro" id="IPR050107">
    <property type="entry name" value="ABC_carbohydrate_import_ATPase"/>
</dbReference>
<evidence type="ECO:0000313" key="10">
    <source>
        <dbReference type="EMBL" id="SBW10001.1"/>
    </source>
</evidence>
<dbReference type="PROSITE" id="PS00211">
    <property type="entry name" value="ABC_TRANSPORTER_1"/>
    <property type="match status" value="1"/>
</dbReference>
<feature type="domain" description="ABC transporter" evidence="9">
    <location>
        <begin position="284"/>
        <end position="526"/>
    </location>
</feature>
<evidence type="ECO:0000256" key="4">
    <source>
        <dbReference type="ARBA" id="ARBA00022737"/>
    </source>
</evidence>
<dbReference type="Gene3D" id="3.40.50.300">
    <property type="entry name" value="P-loop containing nucleotide triphosphate hydrolases"/>
    <property type="match status" value="2"/>
</dbReference>
<name>A0A212KED3_9FIRM</name>
<protein>
    <recommendedName>
        <fullName evidence="9">ABC transporter domain-containing protein</fullName>
    </recommendedName>
</protein>
<keyword evidence="2" id="KW-1003">Cell membrane</keyword>
<keyword evidence="1" id="KW-0813">Transport</keyword>
<evidence type="ECO:0000256" key="8">
    <source>
        <dbReference type="ARBA" id="ARBA00023136"/>
    </source>
</evidence>
<dbReference type="CDD" id="cd03215">
    <property type="entry name" value="ABC_Carb_Monos_II"/>
    <property type="match status" value="1"/>
</dbReference>
<proteinExistence type="predicted"/>
<dbReference type="InterPro" id="IPR027417">
    <property type="entry name" value="P-loop_NTPase"/>
</dbReference>
<dbReference type="InterPro" id="IPR017871">
    <property type="entry name" value="ABC_transporter-like_CS"/>
</dbReference>
<keyword evidence="7" id="KW-1278">Translocase</keyword>
<sequence length="528" mass="57390">MSEYEVLDAAVQAEPSHTVEADPTLLFSAKDIVKTFAGTRALRGVELDVRPGEIVGLVGENGAGKSTLLKIIIGAQPQSSGTLMMRGKPYEPKNPMDGNKAGVGMVFQEQSLIVNLNVAQNIFFGHEKDFKKLGVINWAKMNKAAAEVLAAVDITNISPTKKVCDLNFATRQMVEIAKVMNVTKQCGSDHCLILLDEPTSVLNEAETQNLFKQMKKIAAQGHSVIFVSHRLNEILEITDRIYVYKDGTSVGDLDTKDATEAKLYEMMVGKSTTTQYYHLDRQTIPSDNVMLEADDLGLHGVFKHVNLKLHKGEVLGLCGVVGSGVEEVCEVLCGDEKPSFGGISIKGRAVSFSAPKQALKEGLLMIPKERLFEGIVSTLPVEENIALSNAHKLAHGGVVSSRAVRRQAEHWIKTLRIKTRGPKELMMQLSGGNQQKVVFSRALASGADVVILNHPTRGVDVGAKEEIYSLIRDMTEEGKAVIVLGDTLDECIGLSSRILVMKDGLITGEFQAPVDNKPSQVDVVSLMM</sequence>
<dbReference type="AlphaFoldDB" id="A0A212KED3"/>
<dbReference type="Pfam" id="PF00005">
    <property type="entry name" value="ABC_tran"/>
    <property type="match status" value="2"/>
</dbReference>
<feature type="domain" description="ABC transporter" evidence="9">
    <location>
        <begin position="27"/>
        <end position="271"/>
    </location>
</feature>
<evidence type="ECO:0000259" key="9">
    <source>
        <dbReference type="PROSITE" id="PS50893"/>
    </source>
</evidence>
<keyword evidence="6" id="KW-0067">ATP-binding</keyword>
<keyword evidence="8" id="KW-0472">Membrane</keyword>
<accession>A0A212KED3</accession>
<dbReference type="GO" id="GO:0016887">
    <property type="term" value="F:ATP hydrolysis activity"/>
    <property type="evidence" value="ECO:0007669"/>
    <property type="project" value="InterPro"/>
</dbReference>
<dbReference type="PANTHER" id="PTHR43790:SF3">
    <property type="entry name" value="D-ALLOSE IMPORT ATP-BINDING PROTEIN ALSA-RELATED"/>
    <property type="match status" value="1"/>
</dbReference>
<reference evidence="10" key="1">
    <citation type="submission" date="2016-04" db="EMBL/GenBank/DDBJ databases">
        <authorList>
            <person name="Evans L.H."/>
            <person name="Alamgir A."/>
            <person name="Owens N."/>
            <person name="Weber N.D."/>
            <person name="Virtaneva K."/>
            <person name="Barbian K."/>
            <person name="Babar A."/>
            <person name="Rosenke K."/>
        </authorList>
    </citation>
    <scope>NUCLEOTIDE SEQUENCE</scope>
    <source>
        <strain evidence="10">86</strain>
    </source>
</reference>
<dbReference type="PROSITE" id="PS50893">
    <property type="entry name" value="ABC_TRANSPORTER_2"/>
    <property type="match status" value="2"/>
</dbReference>